<protein>
    <submittedName>
        <fullName evidence="1">7159_t:CDS:1</fullName>
    </submittedName>
</protein>
<name>A0ABN7VER8_GIGMA</name>
<evidence type="ECO:0000313" key="2">
    <source>
        <dbReference type="Proteomes" id="UP000789901"/>
    </source>
</evidence>
<organism evidence="1 2">
    <name type="scientific">Gigaspora margarita</name>
    <dbReference type="NCBI Taxonomy" id="4874"/>
    <lineage>
        <taxon>Eukaryota</taxon>
        <taxon>Fungi</taxon>
        <taxon>Fungi incertae sedis</taxon>
        <taxon>Mucoromycota</taxon>
        <taxon>Glomeromycotina</taxon>
        <taxon>Glomeromycetes</taxon>
        <taxon>Diversisporales</taxon>
        <taxon>Gigasporaceae</taxon>
        <taxon>Gigaspora</taxon>
    </lineage>
</organism>
<dbReference type="EMBL" id="CAJVQB010012989">
    <property type="protein sequence ID" value="CAG8759242.1"/>
    <property type="molecule type" value="Genomic_DNA"/>
</dbReference>
<comment type="caution">
    <text evidence="1">The sequence shown here is derived from an EMBL/GenBank/DDBJ whole genome shotgun (WGS) entry which is preliminary data.</text>
</comment>
<accession>A0ABN7VER8</accession>
<gene>
    <name evidence="1" type="ORF">GMARGA_LOCUS17282</name>
</gene>
<proteinExistence type="predicted"/>
<dbReference type="Proteomes" id="UP000789901">
    <property type="component" value="Unassembled WGS sequence"/>
</dbReference>
<evidence type="ECO:0000313" key="1">
    <source>
        <dbReference type="EMBL" id="CAG8759242.1"/>
    </source>
</evidence>
<keyword evidence="2" id="KW-1185">Reference proteome</keyword>
<reference evidence="1 2" key="1">
    <citation type="submission" date="2021-06" db="EMBL/GenBank/DDBJ databases">
        <authorList>
            <person name="Kallberg Y."/>
            <person name="Tangrot J."/>
            <person name="Rosling A."/>
        </authorList>
    </citation>
    <scope>NUCLEOTIDE SEQUENCE [LARGE SCALE GENOMIC DNA]</scope>
    <source>
        <strain evidence="1 2">120-4 pot B 10/14</strain>
    </source>
</reference>
<sequence length="73" mass="8305">MNTAHFLETPRECQNYLAREVYACQKLHTEAESNEQADYRLECLQCGALYWLEEKVAGSALAPIFSTCCANEK</sequence>